<dbReference type="Proteomes" id="UP000759298">
    <property type="component" value="Unassembled WGS sequence"/>
</dbReference>
<feature type="region of interest" description="Disordered" evidence="1">
    <location>
        <begin position="437"/>
        <end position="466"/>
    </location>
</feature>
<evidence type="ECO:0008006" key="4">
    <source>
        <dbReference type="Google" id="ProtNLM"/>
    </source>
</evidence>
<dbReference type="SUPFAM" id="SSF53187">
    <property type="entry name" value="Zn-dependent exopeptidases"/>
    <property type="match status" value="1"/>
</dbReference>
<evidence type="ECO:0000313" key="2">
    <source>
        <dbReference type="EMBL" id="MBY8335916.1"/>
    </source>
</evidence>
<dbReference type="Gene3D" id="3.50.30.30">
    <property type="match status" value="1"/>
</dbReference>
<dbReference type="Gene3D" id="3.40.630.10">
    <property type="entry name" value="Zn peptidases"/>
    <property type="match status" value="1"/>
</dbReference>
<sequence>MVDFGPRLPGNANHKRYVASMASDFAKAGLNLLQSEEYPYTFWKPADFGLKVGGGDAMQAVPDIAYYVRSASTGPDGIEGQLYYAGHFDSPTMEADLAAIPAGAIVVVDGRLPQMTIRKLVNLRYLQESNEDADAYLDRPYKRLWLTPGFKLDRLREAGAAGVIIIMDVSSDMIRNNFSPHSQSYKPPLPALFVGADTGERLRAQARQGQRARLTLDAEWVDGYCPQITAVLPGRSDEVIIINTHTDGQNFIEENGCVAMLQLARHFASLPWAERLTRTVVFAAWPGHMTGELPQCEGWMRAHPELVRRAAAAFTIEHLGAPEWEDIPDVGYAPTGRNEYMNFATTDGVLTQVVREALQKYGLAQHGIEVAPGITTGAALHASGIPHMGSICGPNYLLGIAQNGHIDKLDAELAARQTRMIAEIIKRVDRIPAQDLRTGDSTLGADPVEGLPTGMASSRPASAADA</sequence>
<gene>
    <name evidence="2" type="ORF">KYN89_02530</name>
</gene>
<dbReference type="EMBL" id="JAHWXP010000001">
    <property type="protein sequence ID" value="MBY8335916.1"/>
    <property type="molecule type" value="Genomic_DNA"/>
</dbReference>
<evidence type="ECO:0000313" key="3">
    <source>
        <dbReference type="Proteomes" id="UP000759298"/>
    </source>
</evidence>
<protein>
    <recommendedName>
        <fullName evidence="4">M28 family peptidase</fullName>
    </recommendedName>
</protein>
<organism evidence="2 3">
    <name type="scientific">Alteriqipengyuania abyssalis</name>
    <dbReference type="NCBI Taxonomy" id="2860200"/>
    <lineage>
        <taxon>Bacteria</taxon>
        <taxon>Pseudomonadati</taxon>
        <taxon>Pseudomonadota</taxon>
        <taxon>Alphaproteobacteria</taxon>
        <taxon>Sphingomonadales</taxon>
        <taxon>Erythrobacteraceae</taxon>
        <taxon>Alteriqipengyuania</taxon>
    </lineage>
</organism>
<comment type="caution">
    <text evidence="2">The sequence shown here is derived from an EMBL/GenBank/DDBJ whole genome shotgun (WGS) entry which is preliminary data.</text>
</comment>
<keyword evidence="3" id="KW-1185">Reference proteome</keyword>
<proteinExistence type="predicted"/>
<reference evidence="2 3" key="1">
    <citation type="submission" date="2021-07" db="EMBL/GenBank/DDBJ databases">
        <title>Alteriqipengyuania abyssalis NZ-12B nov, sp.nov isolated from deep sea sponge in pacific ocean.</title>
        <authorList>
            <person name="Tareen S."/>
            <person name="Wink J."/>
        </authorList>
    </citation>
    <scope>NUCLEOTIDE SEQUENCE [LARGE SCALE GENOMIC DNA]</scope>
    <source>
        <strain evidence="2 3">NZ-12B</strain>
    </source>
</reference>
<accession>A0ABS7PA98</accession>
<dbReference type="CDD" id="cd00538">
    <property type="entry name" value="PA"/>
    <property type="match status" value="1"/>
</dbReference>
<name>A0ABS7PA98_9SPHN</name>
<evidence type="ECO:0000256" key="1">
    <source>
        <dbReference type="SAM" id="MobiDB-lite"/>
    </source>
</evidence>